<dbReference type="PANTHER" id="PTHR24421:SF10">
    <property type="entry name" value="NITRATE_NITRITE SENSOR PROTEIN NARQ"/>
    <property type="match status" value="1"/>
</dbReference>
<evidence type="ECO:0000313" key="14">
    <source>
        <dbReference type="EMBL" id="GIG93382.1"/>
    </source>
</evidence>
<protein>
    <recommendedName>
        <fullName evidence="2">histidine kinase</fullName>
        <ecNumber evidence="2">2.7.13.3</ecNumber>
    </recommendedName>
</protein>
<dbReference type="Gene3D" id="1.20.5.1930">
    <property type="match status" value="1"/>
</dbReference>
<feature type="domain" description="Signal transduction histidine kinase subgroup 3 dimerisation and phosphoacceptor" evidence="12">
    <location>
        <begin position="226"/>
        <end position="291"/>
    </location>
</feature>
<evidence type="ECO:0000259" key="13">
    <source>
        <dbReference type="Pfam" id="PF23539"/>
    </source>
</evidence>
<dbReference type="CDD" id="cd16917">
    <property type="entry name" value="HATPase_UhpB-NarQ-NarX-like"/>
    <property type="match status" value="1"/>
</dbReference>
<comment type="caution">
    <text evidence="14">The sequence shown here is derived from an EMBL/GenBank/DDBJ whole genome shotgun (WGS) entry which is preliminary data.</text>
</comment>
<keyword evidence="9" id="KW-0175">Coiled coil</keyword>
<keyword evidence="15" id="KW-1185">Reference proteome</keyword>
<keyword evidence="3" id="KW-0597">Phosphoprotein</keyword>
<feature type="domain" description="Histidine kinase/HSP90-like ATPase" evidence="11">
    <location>
        <begin position="334"/>
        <end position="432"/>
    </location>
</feature>
<accession>A0ABQ4EF71</accession>
<keyword evidence="7" id="KW-0067">ATP-binding</keyword>
<evidence type="ECO:0000313" key="15">
    <source>
        <dbReference type="Proteomes" id="UP000646749"/>
    </source>
</evidence>
<evidence type="ECO:0000256" key="3">
    <source>
        <dbReference type="ARBA" id="ARBA00022553"/>
    </source>
</evidence>
<feature type="region of interest" description="Disordered" evidence="10">
    <location>
        <begin position="370"/>
        <end position="399"/>
    </location>
</feature>
<keyword evidence="4" id="KW-0808">Transferase</keyword>
<comment type="catalytic activity">
    <reaction evidence="1">
        <text>ATP + protein L-histidine = ADP + protein N-phospho-L-histidine.</text>
        <dbReference type="EC" id="2.7.13.3"/>
    </reaction>
</comment>
<dbReference type="PANTHER" id="PTHR24421">
    <property type="entry name" value="NITRATE/NITRITE SENSOR PROTEIN NARX-RELATED"/>
    <property type="match status" value="1"/>
</dbReference>
<keyword evidence="6 14" id="KW-0418">Kinase</keyword>
<dbReference type="GO" id="GO:0016301">
    <property type="term" value="F:kinase activity"/>
    <property type="evidence" value="ECO:0007669"/>
    <property type="project" value="UniProtKB-KW"/>
</dbReference>
<gene>
    <name evidence="14" type="ORF">Pen02_83180</name>
</gene>
<organism evidence="14 15">
    <name type="scientific">Plantactinospora endophytica</name>
    <dbReference type="NCBI Taxonomy" id="673535"/>
    <lineage>
        <taxon>Bacteria</taxon>
        <taxon>Bacillati</taxon>
        <taxon>Actinomycetota</taxon>
        <taxon>Actinomycetes</taxon>
        <taxon>Micromonosporales</taxon>
        <taxon>Micromonosporaceae</taxon>
        <taxon>Plantactinospora</taxon>
    </lineage>
</organism>
<keyword evidence="8" id="KW-0902">Two-component regulatory system</keyword>
<evidence type="ECO:0000256" key="5">
    <source>
        <dbReference type="ARBA" id="ARBA00022741"/>
    </source>
</evidence>
<evidence type="ECO:0000256" key="9">
    <source>
        <dbReference type="SAM" id="Coils"/>
    </source>
</evidence>
<reference evidence="14 15" key="1">
    <citation type="submission" date="2021-01" db="EMBL/GenBank/DDBJ databases">
        <title>Whole genome shotgun sequence of Plantactinospora endophytica NBRC 110450.</title>
        <authorList>
            <person name="Komaki H."/>
            <person name="Tamura T."/>
        </authorList>
    </citation>
    <scope>NUCLEOTIDE SEQUENCE [LARGE SCALE GENOMIC DNA]</scope>
    <source>
        <strain evidence="14 15">NBRC 110450</strain>
    </source>
</reference>
<evidence type="ECO:0000259" key="12">
    <source>
        <dbReference type="Pfam" id="PF07730"/>
    </source>
</evidence>
<feature type="compositionally biased region" description="Basic and acidic residues" evidence="10">
    <location>
        <begin position="370"/>
        <end position="384"/>
    </location>
</feature>
<dbReference type="EMBL" id="BONW01000065">
    <property type="protein sequence ID" value="GIG93382.1"/>
    <property type="molecule type" value="Genomic_DNA"/>
</dbReference>
<dbReference type="Gene3D" id="3.30.565.10">
    <property type="entry name" value="Histidine kinase-like ATPase, C-terminal domain"/>
    <property type="match status" value="1"/>
</dbReference>
<dbReference type="InterPro" id="IPR050482">
    <property type="entry name" value="Sensor_HK_TwoCompSys"/>
</dbReference>
<dbReference type="SUPFAM" id="SSF55874">
    <property type="entry name" value="ATPase domain of HSP90 chaperone/DNA topoisomerase II/histidine kinase"/>
    <property type="match status" value="1"/>
</dbReference>
<keyword evidence="5" id="KW-0547">Nucleotide-binding</keyword>
<dbReference type="Pfam" id="PF23539">
    <property type="entry name" value="DUF7134"/>
    <property type="match status" value="1"/>
</dbReference>
<dbReference type="Pfam" id="PF02518">
    <property type="entry name" value="HATPase_c"/>
    <property type="match status" value="1"/>
</dbReference>
<evidence type="ECO:0000256" key="7">
    <source>
        <dbReference type="ARBA" id="ARBA00022840"/>
    </source>
</evidence>
<feature type="domain" description="DUF7134" evidence="13">
    <location>
        <begin position="53"/>
        <end position="198"/>
    </location>
</feature>
<name>A0ABQ4EF71_9ACTN</name>
<dbReference type="Proteomes" id="UP000646749">
    <property type="component" value="Unassembled WGS sequence"/>
</dbReference>
<evidence type="ECO:0000256" key="2">
    <source>
        <dbReference type="ARBA" id="ARBA00012438"/>
    </source>
</evidence>
<dbReference type="InterPro" id="IPR055558">
    <property type="entry name" value="DUF7134"/>
</dbReference>
<dbReference type="InterPro" id="IPR003594">
    <property type="entry name" value="HATPase_dom"/>
</dbReference>
<proteinExistence type="predicted"/>
<evidence type="ECO:0000256" key="10">
    <source>
        <dbReference type="SAM" id="MobiDB-lite"/>
    </source>
</evidence>
<evidence type="ECO:0000259" key="11">
    <source>
        <dbReference type="Pfam" id="PF02518"/>
    </source>
</evidence>
<dbReference type="InterPro" id="IPR011712">
    <property type="entry name" value="Sig_transdc_His_kin_sub3_dim/P"/>
</dbReference>
<evidence type="ECO:0000256" key="6">
    <source>
        <dbReference type="ARBA" id="ARBA00022777"/>
    </source>
</evidence>
<evidence type="ECO:0000256" key="1">
    <source>
        <dbReference type="ARBA" id="ARBA00000085"/>
    </source>
</evidence>
<evidence type="ECO:0000256" key="4">
    <source>
        <dbReference type="ARBA" id="ARBA00022679"/>
    </source>
</evidence>
<dbReference type="EC" id="2.7.13.3" evidence="2"/>
<dbReference type="Pfam" id="PF07730">
    <property type="entry name" value="HisKA_3"/>
    <property type="match status" value="1"/>
</dbReference>
<evidence type="ECO:0000256" key="8">
    <source>
        <dbReference type="ARBA" id="ARBA00023012"/>
    </source>
</evidence>
<feature type="coiled-coil region" evidence="9">
    <location>
        <begin position="201"/>
        <end position="228"/>
    </location>
</feature>
<dbReference type="InterPro" id="IPR036890">
    <property type="entry name" value="HATPase_C_sf"/>
</dbReference>
<sequence length="437" mass="46514">MVGVGYIFRPTRSPATVVYRSGMRDGSGRRRWRDGGWWRDGGLWRGAGSGSRRDWLVAAGVAVLVLLGSRTAPPGRTELDPGGYLLLLVAALTLAFRRRSPRLVLGVVTAGLLAYQVRGYPGVIPAVPVLVALYAAVRAGHRRAALVAVGVVLVGGIGGEVLFRGGGAESSDAVERWILLVGWMLAACTLAEVIRHREAYLAEVERRAADAERTREETARRRADEERLRIARELHDSLTHSISIIKVQAGVAVHLARKRNEPIPDALLAIQQASGEAIRELRATLEVLRGDDERPGTGLDRLEHLVGGARRAGLPVTVRIIGEPRSLPAPVDRAAYRIIQEALTNVARHAGPAQVAVELDYGTESLAVRVDDDGRGSGRPRDTDGNDGNSRDSGVAPGVGLVGMRERVTALGGSLRAGPRDGGGFAVHADLPCGAAS</sequence>